<organism evidence="1 2">
    <name type="scientific">Chryseobacterium luteum</name>
    <dbReference type="NCBI Taxonomy" id="421531"/>
    <lineage>
        <taxon>Bacteria</taxon>
        <taxon>Pseudomonadati</taxon>
        <taxon>Bacteroidota</taxon>
        <taxon>Flavobacteriia</taxon>
        <taxon>Flavobacteriales</taxon>
        <taxon>Weeksellaceae</taxon>
        <taxon>Chryseobacterium group</taxon>
        <taxon>Chryseobacterium</taxon>
    </lineage>
</organism>
<dbReference type="Proteomes" id="UP000028703">
    <property type="component" value="Unassembled WGS sequence"/>
</dbReference>
<comment type="caution">
    <text evidence="1">The sequence shown here is derived from an EMBL/GenBank/DDBJ whole genome shotgun (WGS) entry which is preliminary data.</text>
</comment>
<dbReference type="AlphaFoldDB" id="A0A085ZUA6"/>
<dbReference type="RefSeq" id="WP_034703400.1">
    <property type="nucleotide sequence ID" value="NZ_JPRO01000004.1"/>
</dbReference>
<accession>A0A085ZUA6</accession>
<sequence>MKNSNILKLILFIFLYQFSIAQKVETVSFVSSPNAMKLSKKQMTDVPIAKYTGGSMTFSVPKETLQNAVQEAVHGFNPNITVENIKIVKSNIDTFYLGIVALNNSMEKATIFLPLGNTGNSPDYYFVPGPGHVVTCVNIIGCPNDCSIVKYGFQNQSTGCNCGGFDPGNLPGNGNNSTVGCNFKVNRYISEKELSLAIKIKITAF</sequence>
<dbReference type="OrthoDB" id="1251144at2"/>
<evidence type="ECO:0000313" key="2">
    <source>
        <dbReference type="Proteomes" id="UP000028703"/>
    </source>
</evidence>
<reference evidence="1 2" key="1">
    <citation type="submission" date="2014-07" db="EMBL/GenBank/DDBJ databases">
        <title>Genome of Chryseobacterium luteum DSM 18605.</title>
        <authorList>
            <person name="Stropko S.J."/>
            <person name="Pipes S.E."/>
            <person name="Newman J.D."/>
        </authorList>
    </citation>
    <scope>NUCLEOTIDE SEQUENCE [LARGE SCALE GENOMIC DNA]</scope>
    <source>
        <strain evidence="1 2">DSM 18605</strain>
    </source>
</reference>
<keyword evidence="2" id="KW-1185">Reference proteome</keyword>
<protein>
    <submittedName>
        <fullName evidence="1">Uncharacterized protein</fullName>
    </submittedName>
</protein>
<gene>
    <name evidence="1" type="ORF">IX38_07630</name>
</gene>
<dbReference type="EMBL" id="JPRO01000004">
    <property type="protein sequence ID" value="KFF08020.1"/>
    <property type="molecule type" value="Genomic_DNA"/>
</dbReference>
<name>A0A085ZUA6_9FLAO</name>
<proteinExistence type="predicted"/>
<dbReference type="STRING" id="421531.IX38_07630"/>
<evidence type="ECO:0000313" key="1">
    <source>
        <dbReference type="EMBL" id="KFF08020.1"/>
    </source>
</evidence>